<dbReference type="InterPro" id="IPR003749">
    <property type="entry name" value="ThiS/MoaD-like"/>
</dbReference>
<keyword evidence="2" id="KW-1185">Reference proteome</keyword>
<proteinExistence type="predicted"/>
<dbReference type="EMBL" id="QNUL01000004">
    <property type="protein sequence ID" value="REA62735.1"/>
    <property type="molecule type" value="Genomic_DNA"/>
</dbReference>
<dbReference type="InterPro" id="IPR010035">
    <property type="entry name" value="Thi_S"/>
</dbReference>
<dbReference type="InterPro" id="IPR016155">
    <property type="entry name" value="Mopterin_synth/thiamin_S_b"/>
</dbReference>
<dbReference type="PANTHER" id="PTHR34472">
    <property type="entry name" value="SULFUR CARRIER PROTEIN THIS"/>
    <property type="match status" value="1"/>
</dbReference>
<protein>
    <submittedName>
        <fullName evidence="1">Thiamine biosynthesis protein ThiS</fullName>
    </submittedName>
</protein>
<accession>A0A3D8YEU3</accession>
<comment type="caution">
    <text evidence="1">The sequence shown here is derived from an EMBL/GenBank/DDBJ whole genome shotgun (WGS) entry which is preliminary data.</text>
</comment>
<evidence type="ECO:0000313" key="1">
    <source>
        <dbReference type="EMBL" id="REA62735.1"/>
    </source>
</evidence>
<dbReference type="SUPFAM" id="SSF54285">
    <property type="entry name" value="MoaD/ThiS"/>
    <property type="match status" value="1"/>
</dbReference>
<dbReference type="RefSeq" id="WP_115830032.1">
    <property type="nucleotide sequence ID" value="NZ_QNUL01000004.1"/>
</dbReference>
<dbReference type="Proteomes" id="UP000256373">
    <property type="component" value="Unassembled WGS sequence"/>
</dbReference>
<dbReference type="CDD" id="cd00565">
    <property type="entry name" value="Ubl_ThiS"/>
    <property type="match status" value="1"/>
</dbReference>
<dbReference type="OrthoDB" id="1525151at2"/>
<dbReference type="PANTHER" id="PTHR34472:SF1">
    <property type="entry name" value="SULFUR CARRIER PROTEIN THIS"/>
    <property type="match status" value="1"/>
</dbReference>
<dbReference type="Pfam" id="PF02597">
    <property type="entry name" value="ThiS"/>
    <property type="match status" value="1"/>
</dbReference>
<dbReference type="Gene3D" id="3.10.20.30">
    <property type="match status" value="1"/>
</dbReference>
<gene>
    <name evidence="1" type="primary">thiS</name>
    <name evidence="1" type="ORF">DSL64_07370</name>
</gene>
<sequence length="67" mass="7376">MEISINQQLTEIAENVSVQKLLSSLFSNPSKGIAIAINQSIIPKSQWEERILLPDDKVTLIRATQGG</sequence>
<dbReference type="AlphaFoldDB" id="A0A3D8YEU3"/>
<reference evidence="1 2" key="1">
    <citation type="submission" date="2018-07" db="EMBL/GenBank/DDBJ databases">
        <title>Dyadobacter roseus sp. nov., isolated from rose rhizosphere soil.</title>
        <authorList>
            <person name="Chen L."/>
        </authorList>
    </citation>
    <scope>NUCLEOTIDE SEQUENCE [LARGE SCALE GENOMIC DNA]</scope>
    <source>
        <strain evidence="1 2">RS19</strain>
    </source>
</reference>
<evidence type="ECO:0000313" key="2">
    <source>
        <dbReference type="Proteomes" id="UP000256373"/>
    </source>
</evidence>
<organism evidence="1 2">
    <name type="scientific">Dyadobacter luteus</name>
    <dbReference type="NCBI Taxonomy" id="2259619"/>
    <lineage>
        <taxon>Bacteria</taxon>
        <taxon>Pseudomonadati</taxon>
        <taxon>Bacteroidota</taxon>
        <taxon>Cytophagia</taxon>
        <taxon>Cytophagales</taxon>
        <taxon>Spirosomataceae</taxon>
        <taxon>Dyadobacter</taxon>
    </lineage>
</organism>
<name>A0A3D8YEU3_9BACT</name>
<dbReference type="NCBIfam" id="TIGR01683">
    <property type="entry name" value="thiS"/>
    <property type="match status" value="1"/>
</dbReference>
<dbReference type="InterPro" id="IPR012675">
    <property type="entry name" value="Beta-grasp_dom_sf"/>
</dbReference>